<gene>
    <name evidence="1" type="ORF">S03H2_40694</name>
</gene>
<feature type="non-terminal residue" evidence="1">
    <location>
        <position position="53"/>
    </location>
</feature>
<name>X1HNQ7_9ZZZZ</name>
<sequence>MVHTLPDYSTKYKMTNLFGNLDNSELAARIKPLSMLDRAGHLIWYDDFEADTL</sequence>
<protein>
    <submittedName>
        <fullName evidence="1">Uncharacterized protein</fullName>
    </submittedName>
</protein>
<dbReference type="EMBL" id="BARU01025246">
    <property type="protein sequence ID" value="GAH58675.1"/>
    <property type="molecule type" value="Genomic_DNA"/>
</dbReference>
<reference evidence="1" key="1">
    <citation type="journal article" date="2014" name="Front. Microbiol.">
        <title>High frequency of phylogenetically diverse reductive dehalogenase-homologous genes in deep subseafloor sedimentary metagenomes.</title>
        <authorList>
            <person name="Kawai M."/>
            <person name="Futagami T."/>
            <person name="Toyoda A."/>
            <person name="Takaki Y."/>
            <person name="Nishi S."/>
            <person name="Hori S."/>
            <person name="Arai W."/>
            <person name="Tsubouchi T."/>
            <person name="Morono Y."/>
            <person name="Uchiyama I."/>
            <person name="Ito T."/>
            <person name="Fujiyama A."/>
            <person name="Inagaki F."/>
            <person name="Takami H."/>
        </authorList>
    </citation>
    <scope>NUCLEOTIDE SEQUENCE</scope>
    <source>
        <strain evidence="1">Expedition CK06-06</strain>
    </source>
</reference>
<comment type="caution">
    <text evidence="1">The sequence shown here is derived from an EMBL/GenBank/DDBJ whole genome shotgun (WGS) entry which is preliminary data.</text>
</comment>
<dbReference type="AlphaFoldDB" id="X1HNQ7"/>
<proteinExistence type="predicted"/>
<evidence type="ECO:0000313" key="1">
    <source>
        <dbReference type="EMBL" id="GAH58675.1"/>
    </source>
</evidence>
<organism evidence="1">
    <name type="scientific">marine sediment metagenome</name>
    <dbReference type="NCBI Taxonomy" id="412755"/>
    <lineage>
        <taxon>unclassified sequences</taxon>
        <taxon>metagenomes</taxon>
        <taxon>ecological metagenomes</taxon>
    </lineage>
</organism>
<accession>X1HNQ7</accession>